<dbReference type="AlphaFoldDB" id="A0A7W5H058"/>
<dbReference type="SUPFAM" id="SSF52540">
    <property type="entry name" value="P-loop containing nucleoside triphosphate hydrolases"/>
    <property type="match status" value="1"/>
</dbReference>
<keyword evidence="5 9" id="KW-0378">Hydrolase</keyword>
<keyword evidence="8 9" id="KW-0238">DNA-binding</keyword>
<protein>
    <recommendedName>
        <fullName evidence="9">Endonuclease MutS2</fullName>
        <ecNumber evidence="9">3.1.-.-</ecNumber>
    </recommendedName>
    <alternativeName>
        <fullName evidence="9">Ribosome-associated protein quality control-upstream factor</fullName>
        <shortName evidence="9">RQC-upstream factor</shortName>
        <shortName evidence="9">RqcU</shortName>
        <ecNumber evidence="9">3.6.4.-</ecNumber>
    </alternativeName>
</protein>
<dbReference type="PANTHER" id="PTHR48466">
    <property type="entry name" value="OS10G0509000 PROTEIN-RELATED"/>
    <property type="match status" value="1"/>
</dbReference>
<evidence type="ECO:0000256" key="2">
    <source>
        <dbReference type="ARBA" id="ARBA00022730"/>
    </source>
</evidence>
<evidence type="ECO:0000256" key="10">
    <source>
        <dbReference type="SAM" id="Coils"/>
    </source>
</evidence>
<dbReference type="InterPro" id="IPR036187">
    <property type="entry name" value="DNA_mismatch_repair_MutS_sf"/>
</dbReference>
<dbReference type="GO" id="GO:0006298">
    <property type="term" value="P:mismatch repair"/>
    <property type="evidence" value="ECO:0007669"/>
    <property type="project" value="InterPro"/>
</dbReference>
<dbReference type="GO" id="GO:0019843">
    <property type="term" value="F:rRNA binding"/>
    <property type="evidence" value="ECO:0007669"/>
    <property type="project" value="UniProtKB-UniRule"/>
</dbReference>
<evidence type="ECO:0000256" key="8">
    <source>
        <dbReference type="ARBA" id="ARBA00023125"/>
    </source>
</evidence>
<keyword evidence="1 9" id="KW-0540">Nuclease</keyword>
<feature type="region of interest" description="Disordered" evidence="11">
    <location>
        <begin position="635"/>
        <end position="657"/>
    </location>
</feature>
<evidence type="ECO:0000256" key="11">
    <source>
        <dbReference type="SAM" id="MobiDB-lite"/>
    </source>
</evidence>
<dbReference type="GO" id="GO:0072344">
    <property type="term" value="P:rescue of stalled ribosome"/>
    <property type="evidence" value="ECO:0007669"/>
    <property type="project" value="UniProtKB-UniRule"/>
</dbReference>
<keyword evidence="6 9" id="KW-0067">ATP-binding</keyword>
<dbReference type="GO" id="GO:0005524">
    <property type="term" value="F:ATP binding"/>
    <property type="evidence" value="ECO:0007669"/>
    <property type="project" value="UniProtKB-UniRule"/>
</dbReference>
<dbReference type="RefSeq" id="WP_183412115.1">
    <property type="nucleotide sequence ID" value="NZ_JACHYB010000001.1"/>
</dbReference>
<evidence type="ECO:0000256" key="5">
    <source>
        <dbReference type="ARBA" id="ARBA00022801"/>
    </source>
</evidence>
<evidence type="ECO:0000313" key="14">
    <source>
        <dbReference type="Proteomes" id="UP000544222"/>
    </source>
</evidence>
<keyword evidence="10" id="KW-0175">Coiled coil</keyword>
<accession>A0A7W5H058</accession>
<organism evidence="13 14">
    <name type="scientific">Microbacter margulisiae</name>
    <dbReference type="NCBI Taxonomy" id="1350067"/>
    <lineage>
        <taxon>Bacteria</taxon>
        <taxon>Pseudomonadati</taxon>
        <taxon>Bacteroidota</taxon>
        <taxon>Bacteroidia</taxon>
        <taxon>Bacteroidales</taxon>
        <taxon>Porphyromonadaceae</taxon>
        <taxon>Microbacter</taxon>
    </lineage>
</organism>
<dbReference type="PIRSF" id="PIRSF005814">
    <property type="entry name" value="MutS_YshD"/>
    <property type="match status" value="1"/>
</dbReference>
<keyword evidence="2 9" id="KW-0699">rRNA-binding</keyword>
<comment type="function">
    <text evidence="9">Acts as a ribosome collision sensor, splitting the ribosome into its 2 subunits. Detects stalled/collided 70S ribosomes which it binds and splits by an ATP-hydrolysis driven conformational change. Acts upstream of the ribosome quality control system (RQC), a ribosome-associated complex that mediates the extraction of incompletely synthesized nascent chains from stalled ribosomes and their subsequent degradation. Probably generates substrates for RQC.</text>
</comment>
<dbReference type="Gene3D" id="3.40.50.300">
    <property type="entry name" value="P-loop containing nucleotide triphosphate hydrolases"/>
    <property type="match status" value="1"/>
</dbReference>
<gene>
    <name evidence="9" type="primary">mutS2</name>
    <name evidence="9" type="synonym">rqcU</name>
    <name evidence="13" type="ORF">FHX64_000346</name>
</gene>
<comment type="function">
    <text evidence="9">Endonuclease that is involved in the suppression of homologous recombination and thus may have a key role in the control of bacterial genetic diversity.</text>
</comment>
<dbReference type="PROSITE" id="PS50828">
    <property type="entry name" value="SMR"/>
    <property type="match status" value="1"/>
</dbReference>
<dbReference type="GO" id="GO:0140664">
    <property type="term" value="F:ATP-dependent DNA damage sensor activity"/>
    <property type="evidence" value="ECO:0007669"/>
    <property type="project" value="InterPro"/>
</dbReference>
<dbReference type="InterPro" id="IPR045076">
    <property type="entry name" value="MutS"/>
</dbReference>
<dbReference type="SMART" id="SM00534">
    <property type="entry name" value="MUTSac"/>
    <property type="match status" value="1"/>
</dbReference>
<dbReference type="GO" id="GO:0016887">
    <property type="term" value="F:ATP hydrolysis activity"/>
    <property type="evidence" value="ECO:0007669"/>
    <property type="project" value="InterPro"/>
</dbReference>
<dbReference type="NCBIfam" id="TIGR01069">
    <property type="entry name" value="mutS2"/>
    <property type="match status" value="1"/>
</dbReference>
<evidence type="ECO:0000256" key="6">
    <source>
        <dbReference type="ARBA" id="ARBA00022840"/>
    </source>
</evidence>
<dbReference type="SUPFAM" id="SSF48334">
    <property type="entry name" value="DNA repair protein MutS, domain III"/>
    <property type="match status" value="1"/>
</dbReference>
<feature type="coiled-coil region" evidence="10">
    <location>
        <begin position="543"/>
        <end position="577"/>
    </location>
</feature>
<dbReference type="PROSITE" id="PS00486">
    <property type="entry name" value="DNA_MISMATCH_REPAIR_2"/>
    <property type="match status" value="1"/>
</dbReference>
<evidence type="ECO:0000256" key="9">
    <source>
        <dbReference type="HAMAP-Rule" id="MF_00092"/>
    </source>
</evidence>
<evidence type="ECO:0000256" key="3">
    <source>
        <dbReference type="ARBA" id="ARBA00022741"/>
    </source>
</evidence>
<dbReference type="FunFam" id="3.30.1370.110:FF:000004">
    <property type="entry name" value="Endonuclease MutS2"/>
    <property type="match status" value="1"/>
</dbReference>
<keyword evidence="3 9" id="KW-0547">Nucleotide-binding</keyword>
<dbReference type="PANTHER" id="PTHR48466:SF2">
    <property type="entry name" value="OS10G0509000 PROTEIN"/>
    <property type="match status" value="1"/>
</dbReference>
<dbReference type="GO" id="GO:0043023">
    <property type="term" value="F:ribosomal large subunit binding"/>
    <property type="evidence" value="ECO:0007669"/>
    <property type="project" value="UniProtKB-UniRule"/>
</dbReference>
<dbReference type="SMART" id="SM00463">
    <property type="entry name" value="SMR"/>
    <property type="match status" value="1"/>
</dbReference>
<dbReference type="HAMAP" id="MF_00092">
    <property type="entry name" value="MutS2"/>
    <property type="match status" value="1"/>
</dbReference>
<dbReference type="InterPro" id="IPR036063">
    <property type="entry name" value="Smr_dom_sf"/>
</dbReference>
<feature type="binding site" evidence="9">
    <location>
        <begin position="345"/>
        <end position="352"/>
    </location>
    <ligand>
        <name>ATP</name>
        <dbReference type="ChEBI" id="CHEBI:30616"/>
    </ligand>
</feature>
<dbReference type="GO" id="GO:0030983">
    <property type="term" value="F:mismatched DNA binding"/>
    <property type="evidence" value="ECO:0007669"/>
    <property type="project" value="InterPro"/>
</dbReference>
<dbReference type="SUPFAM" id="SSF160443">
    <property type="entry name" value="SMR domain-like"/>
    <property type="match status" value="1"/>
</dbReference>
<dbReference type="EMBL" id="JACHYB010000001">
    <property type="protein sequence ID" value="MBB3186183.1"/>
    <property type="molecule type" value="Genomic_DNA"/>
</dbReference>
<evidence type="ECO:0000256" key="4">
    <source>
        <dbReference type="ARBA" id="ARBA00022759"/>
    </source>
</evidence>
<dbReference type="InterPro" id="IPR007696">
    <property type="entry name" value="DNA_mismatch_repair_MutS_core"/>
</dbReference>
<dbReference type="InterPro" id="IPR000432">
    <property type="entry name" value="DNA_mismatch_repair_MutS_C"/>
</dbReference>
<keyword evidence="4 9" id="KW-0255">Endonuclease</keyword>
<dbReference type="InterPro" id="IPR002625">
    <property type="entry name" value="Smr_dom"/>
</dbReference>
<comment type="subunit">
    <text evidence="9">Homodimer. Binds to stalled ribosomes, contacting rRNA.</text>
</comment>
<evidence type="ECO:0000256" key="7">
    <source>
        <dbReference type="ARBA" id="ARBA00022884"/>
    </source>
</evidence>
<dbReference type="FunFam" id="3.40.50.300:FF:001531">
    <property type="entry name" value="Endonuclease MutS2"/>
    <property type="match status" value="1"/>
</dbReference>
<dbReference type="SMART" id="SM00533">
    <property type="entry name" value="MUTSd"/>
    <property type="match status" value="1"/>
</dbReference>
<dbReference type="EC" id="3.1.-.-" evidence="9"/>
<sequence length="813" mass="92568">MIYPASFEEKIGFVTLREQLQERCLCPIGKEEVDAMSFLVDYDSMMKRLTETSEMMVILSEEADQWPVNYYIDVRHWLGRIRVEGTFPTENELFDLQRSLQTIDEIIRFFRARQDRETRYHHLKELVNIEHFPAILKELDRLLTINGVLKDNASTELARIRHELFQVQNSISRKLTTILRQAQDEGFVDKEASPTMRDGRLVIPVSPAFKRKVRGIVHDESATGKTIFIEPAEVVEANNRIRELQSEERREKIRILTVFANFIRPQLVALQTAYQILGIFDFLRAKALLALHQQAIVPHVEAACIVEWHLAVHPLLSEMLQKQHRQIVPLDMKLDEKQRIILISGPNAGGKSVCLKTVGLLQYMLQCGLPVPVHESSRFGFFNHLFLDIGDEQSIEDDLSTYSSHLKHMNYFLRKGDGQTLVLIDELGAGTEPQIGGAIAEAVLHRLVKNGVLGVVTTHYTNLKQFADTTEGLVNGAMLFDRQHLQPLYQLQIGFPGSSFALEISHKIGLPEDVIQEAKGKAGTATVDLERYVQAILRDKRYWENKRQKIHQQEKRLEELVARHEVAQDELKAQRKDFIAKAKQEATQLLSDTNAMIENTIRRIKESAADKEITREARKELESFRQKVVTEEAGRAPVVNKSHSKSVTQHKKPSVAKEKPLQIGDWVRLTGHASSGEIIDVQGDNITIAFGNLKSTVKKDRLERISKSQVKEWTKSSLNAGTTADETMRQRKLNFRPDIDVRGMRGEEALIAVQYFVDDALMLGIERIRILHGTGNGILRQLIRQYLSTIHGVKHFADEHVQFGGAGITVVEL</sequence>
<evidence type="ECO:0000259" key="12">
    <source>
        <dbReference type="PROSITE" id="PS50828"/>
    </source>
</evidence>
<comment type="similarity">
    <text evidence="9">Belongs to the DNA mismatch repair MutS family. MutS2 subfamily.</text>
</comment>
<feature type="domain" description="Smr" evidence="12">
    <location>
        <begin position="739"/>
        <end position="813"/>
    </location>
</feature>
<reference evidence="13 14" key="1">
    <citation type="submission" date="2020-08" db="EMBL/GenBank/DDBJ databases">
        <title>Genomic Encyclopedia of Type Strains, Phase IV (KMG-IV): sequencing the most valuable type-strain genomes for metagenomic binning, comparative biology and taxonomic classification.</title>
        <authorList>
            <person name="Goeker M."/>
        </authorList>
    </citation>
    <scope>NUCLEOTIDE SEQUENCE [LARGE SCALE GENOMIC DNA]</scope>
    <source>
        <strain evidence="13 14">DSM 27471</strain>
    </source>
</reference>
<proteinExistence type="inferred from homology"/>
<dbReference type="InterPro" id="IPR046893">
    <property type="entry name" value="MSSS"/>
</dbReference>
<dbReference type="Pfam" id="PF01713">
    <property type="entry name" value="Smr"/>
    <property type="match status" value="1"/>
</dbReference>
<evidence type="ECO:0000313" key="13">
    <source>
        <dbReference type="EMBL" id="MBB3186183.1"/>
    </source>
</evidence>
<dbReference type="Proteomes" id="UP000544222">
    <property type="component" value="Unassembled WGS sequence"/>
</dbReference>
<dbReference type="Gene3D" id="3.30.1370.110">
    <property type="match status" value="1"/>
</dbReference>
<keyword evidence="7 9" id="KW-0694">RNA-binding</keyword>
<dbReference type="EC" id="3.6.4.-" evidence="9"/>
<feature type="compositionally biased region" description="Basic residues" evidence="11">
    <location>
        <begin position="642"/>
        <end position="654"/>
    </location>
</feature>
<dbReference type="InterPro" id="IPR005747">
    <property type="entry name" value="MutS2"/>
</dbReference>
<comment type="caution">
    <text evidence="13">The sequence shown here is derived from an EMBL/GenBank/DDBJ whole genome shotgun (WGS) entry which is preliminary data.</text>
</comment>
<dbReference type="GO" id="GO:0045910">
    <property type="term" value="P:negative regulation of DNA recombination"/>
    <property type="evidence" value="ECO:0007669"/>
    <property type="project" value="InterPro"/>
</dbReference>
<name>A0A7W5H058_9PORP</name>
<dbReference type="InterPro" id="IPR027417">
    <property type="entry name" value="P-loop_NTPase"/>
</dbReference>
<dbReference type="Pfam" id="PF00488">
    <property type="entry name" value="MutS_V"/>
    <property type="match status" value="1"/>
</dbReference>
<evidence type="ECO:0000256" key="1">
    <source>
        <dbReference type="ARBA" id="ARBA00022722"/>
    </source>
</evidence>
<dbReference type="GO" id="GO:0004519">
    <property type="term" value="F:endonuclease activity"/>
    <property type="evidence" value="ECO:0007669"/>
    <property type="project" value="UniProtKB-UniRule"/>
</dbReference>
<keyword evidence="14" id="KW-1185">Reference proteome</keyword>
<dbReference type="Pfam" id="PF20297">
    <property type="entry name" value="MSSS"/>
    <property type="match status" value="1"/>
</dbReference>